<sequence>MGWIEEIKNYIPHNEEEEKDKNVALLSISQFNNLLTRENPLIHVTSSGYIVNNRRTKVLMVHHNIYKTWCWTGGHADGDEDLLHVAIKEAKEETGVEDIRPITPEILSLDIIEVIGHYKRGKYVSAHLHLSLAYLLEADEEEEVKIKEDENSGVKWLPIDEIYKYSNEVNMIKLYEKFNDKIKSRGW</sequence>
<dbReference type="InterPro" id="IPR000086">
    <property type="entry name" value="NUDIX_hydrolase_dom"/>
</dbReference>
<evidence type="ECO:0000259" key="2">
    <source>
        <dbReference type="PROSITE" id="PS51462"/>
    </source>
</evidence>
<dbReference type="Gene3D" id="3.90.79.10">
    <property type="entry name" value="Nucleoside Triphosphate Pyrophosphohydrolase"/>
    <property type="match status" value="1"/>
</dbReference>
<dbReference type="InterPro" id="IPR015797">
    <property type="entry name" value="NUDIX_hydrolase-like_dom_sf"/>
</dbReference>
<proteinExistence type="inferred from homology"/>
<gene>
    <name evidence="3" type="ORF">GCM10008908_10460</name>
</gene>
<evidence type="ECO:0000313" key="4">
    <source>
        <dbReference type="Proteomes" id="UP001501047"/>
    </source>
</evidence>
<protein>
    <submittedName>
        <fullName evidence="3">NUDIX hydrolase</fullName>
    </submittedName>
</protein>
<keyword evidence="4" id="KW-1185">Reference proteome</keyword>
<feature type="domain" description="Nudix hydrolase" evidence="2">
    <location>
        <begin position="41"/>
        <end position="180"/>
    </location>
</feature>
<dbReference type="EMBL" id="BAAACI010000001">
    <property type="protein sequence ID" value="GAA0769180.1"/>
    <property type="molecule type" value="Genomic_DNA"/>
</dbReference>
<comment type="similarity">
    <text evidence="1">Belongs to the Nudix hydrolase family.</text>
</comment>
<evidence type="ECO:0000256" key="1">
    <source>
        <dbReference type="ARBA" id="ARBA00005582"/>
    </source>
</evidence>
<accession>A0ABN1KKI1</accession>
<dbReference type="PROSITE" id="PS51462">
    <property type="entry name" value="NUDIX"/>
    <property type="match status" value="1"/>
</dbReference>
<organism evidence="3 4">
    <name type="scientific">Clostridium subterminale</name>
    <dbReference type="NCBI Taxonomy" id="1550"/>
    <lineage>
        <taxon>Bacteria</taxon>
        <taxon>Bacillati</taxon>
        <taxon>Bacillota</taxon>
        <taxon>Clostridia</taxon>
        <taxon>Eubacteriales</taxon>
        <taxon>Clostridiaceae</taxon>
        <taxon>Clostridium</taxon>
    </lineage>
</organism>
<keyword evidence="3" id="KW-0378">Hydrolase</keyword>
<dbReference type="GO" id="GO:0016787">
    <property type="term" value="F:hydrolase activity"/>
    <property type="evidence" value="ECO:0007669"/>
    <property type="project" value="UniProtKB-KW"/>
</dbReference>
<dbReference type="RefSeq" id="WP_343824266.1">
    <property type="nucleotide sequence ID" value="NZ_BAAACI010000001.1"/>
</dbReference>
<comment type="caution">
    <text evidence="3">The sequence shown here is derived from an EMBL/GenBank/DDBJ whole genome shotgun (WGS) entry which is preliminary data.</text>
</comment>
<name>A0ABN1KKI1_CLOSU</name>
<dbReference type="CDD" id="cd03674">
    <property type="entry name" value="NUDIX_Hydrolase"/>
    <property type="match status" value="1"/>
</dbReference>
<dbReference type="PANTHER" id="PTHR43736">
    <property type="entry name" value="ADP-RIBOSE PYROPHOSPHATASE"/>
    <property type="match status" value="1"/>
</dbReference>
<dbReference type="Proteomes" id="UP001501047">
    <property type="component" value="Unassembled WGS sequence"/>
</dbReference>
<dbReference type="PANTHER" id="PTHR43736:SF1">
    <property type="entry name" value="DIHYDRONEOPTERIN TRIPHOSPHATE DIPHOSPHATASE"/>
    <property type="match status" value="1"/>
</dbReference>
<evidence type="ECO:0000313" key="3">
    <source>
        <dbReference type="EMBL" id="GAA0769180.1"/>
    </source>
</evidence>
<dbReference type="Pfam" id="PF00293">
    <property type="entry name" value="NUDIX"/>
    <property type="match status" value="1"/>
</dbReference>
<reference evidence="3 4" key="1">
    <citation type="journal article" date="2019" name="Int. J. Syst. Evol. Microbiol.">
        <title>The Global Catalogue of Microorganisms (GCM) 10K type strain sequencing project: providing services to taxonomists for standard genome sequencing and annotation.</title>
        <authorList>
            <consortium name="The Broad Institute Genomics Platform"/>
            <consortium name="The Broad Institute Genome Sequencing Center for Infectious Disease"/>
            <person name="Wu L."/>
            <person name="Ma J."/>
        </authorList>
    </citation>
    <scope>NUCLEOTIDE SEQUENCE [LARGE SCALE GENOMIC DNA]</scope>
    <source>
        <strain evidence="3 4">JCM 1417</strain>
    </source>
</reference>
<dbReference type="SUPFAM" id="SSF55811">
    <property type="entry name" value="Nudix"/>
    <property type="match status" value="1"/>
</dbReference>